<dbReference type="InterPro" id="IPR000999">
    <property type="entry name" value="RNase_III_dom"/>
</dbReference>
<keyword evidence="12" id="KW-1185">Reference proteome</keyword>
<keyword evidence="4" id="KW-0496">Mitochondrion</keyword>
<evidence type="ECO:0000256" key="7">
    <source>
        <dbReference type="ARBA" id="ARBA00035187"/>
    </source>
</evidence>
<dbReference type="GO" id="GO:0006396">
    <property type="term" value="P:RNA processing"/>
    <property type="evidence" value="ECO:0007669"/>
    <property type="project" value="InterPro"/>
</dbReference>
<comment type="subcellular location">
    <subcellularLocation>
        <location evidence="1">Mitochondrion</location>
    </subcellularLocation>
</comment>
<keyword evidence="3" id="KW-0689">Ribosomal protein</keyword>
<dbReference type="EMBL" id="ML014321">
    <property type="protein sequence ID" value="RKO99089.1"/>
    <property type="molecule type" value="Genomic_DNA"/>
</dbReference>
<dbReference type="InterPro" id="IPR006311">
    <property type="entry name" value="TAT_signal"/>
</dbReference>
<proteinExistence type="inferred from homology"/>
<dbReference type="InterPro" id="IPR036389">
    <property type="entry name" value="RNase_III_sf"/>
</dbReference>
<evidence type="ECO:0000256" key="4">
    <source>
        <dbReference type="ARBA" id="ARBA00023128"/>
    </source>
</evidence>
<dbReference type="InterPro" id="IPR044443">
    <property type="entry name" value="Ribosomal_mL44_DSRM_fung"/>
</dbReference>
<evidence type="ECO:0000259" key="10">
    <source>
        <dbReference type="PROSITE" id="PS50142"/>
    </source>
</evidence>
<evidence type="ECO:0000313" key="12">
    <source>
        <dbReference type="Proteomes" id="UP000274922"/>
    </source>
</evidence>
<evidence type="ECO:0000256" key="8">
    <source>
        <dbReference type="PROSITE-ProRule" id="PRU00266"/>
    </source>
</evidence>
<dbReference type="AlphaFoldDB" id="A0A4P9WZR7"/>
<keyword evidence="2 8" id="KW-0694">RNA-binding</keyword>
<evidence type="ECO:0000256" key="5">
    <source>
        <dbReference type="ARBA" id="ARBA00023274"/>
    </source>
</evidence>
<dbReference type="OrthoDB" id="67027at2759"/>
<evidence type="ECO:0000259" key="9">
    <source>
        <dbReference type="PROSITE" id="PS50137"/>
    </source>
</evidence>
<dbReference type="PROSITE" id="PS51318">
    <property type="entry name" value="TAT"/>
    <property type="match status" value="1"/>
</dbReference>
<dbReference type="CDD" id="cd19873">
    <property type="entry name" value="DSRM_MRPL3_like"/>
    <property type="match status" value="1"/>
</dbReference>
<protein>
    <recommendedName>
        <fullName evidence="7">Large ribosomal subunit protein mL44</fullName>
    </recommendedName>
</protein>
<dbReference type="SUPFAM" id="SSF69065">
    <property type="entry name" value="RNase III domain-like"/>
    <property type="match status" value="1"/>
</dbReference>
<dbReference type="Pfam" id="PF22892">
    <property type="entry name" value="DSRM_MRPL44"/>
    <property type="match status" value="1"/>
</dbReference>
<evidence type="ECO:0000256" key="2">
    <source>
        <dbReference type="ARBA" id="ARBA00022884"/>
    </source>
</evidence>
<dbReference type="GO" id="GO:0003735">
    <property type="term" value="F:structural constituent of ribosome"/>
    <property type="evidence" value="ECO:0007669"/>
    <property type="project" value="TreeGrafter"/>
</dbReference>
<dbReference type="PROSITE" id="PS50137">
    <property type="entry name" value="DS_RBD"/>
    <property type="match status" value="1"/>
</dbReference>
<keyword evidence="5" id="KW-0687">Ribonucleoprotein</keyword>
<organism evidence="11 12">
    <name type="scientific">Caulochytrium protostelioides</name>
    <dbReference type="NCBI Taxonomy" id="1555241"/>
    <lineage>
        <taxon>Eukaryota</taxon>
        <taxon>Fungi</taxon>
        <taxon>Fungi incertae sedis</taxon>
        <taxon>Chytridiomycota</taxon>
        <taxon>Chytridiomycota incertae sedis</taxon>
        <taxon>Chytridiomycetes</taxon>
        <taxon>Caulochytriales</taxon>
        <taxon>Caulochytriaceae</taxon>
        <taxon>Caulochytrium</taxon>
    </lineage>
</organism>
<dbReference type="SUPFAM" id="SSF54768">
    <property type="entry name" value="dsRNA-binding domain-like"/>
    <property type="match status" value="1"/>
</dbReference>
<evidence type="ECO:0000313" key="11">
    <source>
        <dbReference type="EMBL" id="RKO99089.1"/>
    </source>
</evidence>
<gene>
    <name evidence="11" type="ORF">CXG81DRAFT_15023</name>
</gene>
<dbReference type="PANTHER" id="PTHR11207">
    <property type="entry name" value="RIBONUCLEASE III"/>
    <property type="match status" value="1"/>
</dbReference>
<dbReference type="GO" id="GO:0005739">
    <property type="term" value="C:mitochondrion"/>
    <property type="evidence" value="ECO:0007669"/>
    <property type="project" value="TreeGrafter"/>
</dbReference>
<reference evidence="12" key="1">
    <citation type="journal article" date="2018" name="Nat. Microbiol.">
        <title>Leveraging single-cell genomics to expand the fungal tree of life.</title>
        <authorList>
            <person name="Ahrendt S.R."/>
            <person name="Quandt C.A."/>
            <person name="Ciobanu D."/>
            <person name="Clum A."/>
            <person name="Salamov A."/>
            <person name="Andreopoulos B."/>
            <person name="Cheng J.F."/>
            <person name="Woyke T."/>
            <person name="Pelin A."/>
            <person name="Henrissat B."/>
            <person name="Reynolds N.K."/>
            <person name="Benny G.L."/>
            <person name="Smith M.E."/>
            <person name="James T.Y."/>
            <person name="Grigoriev I.V."/>
        </authorList>
    </citation>
    <scope>NUCLEOTIDE SEQUENCE [LARGE SCALE GENOMIC DNA]</scope>
    <source>
        <strain evidence="12">ATCC 52028</strain>
    </source>
</reference>
<feature type="domain" description="RNase III" evidence="10">
    <location>
        <begin position="80"/>
        <end position="207"/>
    </location>
</feature>
<dbReference type="Gene3D" id="1.10.1520.10">
    <property type="entry name" value="Ribonuclease III domain"/>
    <property type="match status" value="1"/>
</dbReference>
<dbReference type="GO" id="GO:0003725">
    <property type="term" value="F:double-stranded RNA binding"/>
    <property type="evidence" value="ECO:0007669"/>
    <property type="project" value="InterPro"/>
</dbReference>
<comment type="similarity">
    <text evidence="6">Belongs to the ribonuclease III family. Mitochondrion-specific ribosomal protein mL44 subfamily.</text>
</comment>
<dbReference type="STRING" id="1555241.A0A4P9WZR7"/>
<dbReference type="PROSITE" id="PS50142">
    <property type="entry name" value="RNASE_3_2"/>
    <property type="match status" value="1"/>
</dbReference>
<dbReference type="GO" id="GO:0004525">
    <property type="term" value="F:ribonuclease III activity"/>
    <property type="evidence" value="ECO:0007669"/>
    <property type="project" value="InterPro"/>
</dbReference>
<dbReference type="SMART" id="SM00535">
    <property type="entry name" value="RIBOc"/>
    <property type="match status" value="1"/>
</dbReference>
<name>A0A4P9WZR7_9FUNG</name>
<dbReference type="PANTHER" id="PTHR11207:SF32">
    <property type="entry name" value="LARGE RIBOSOMAL SUBUNIT PROTEIN ML44"/>
    <property type="match status" value="1"/>
</dbReference>
<evidence type="ECO:0000256" key="6">
    <source>
        <dbReference type="ARBA" id="ARBA00024034"/>
    </source>
</evidence>
<dbReference type="InterPro" id="IPR014720">
    <property type="entry name" value="dsRBD_dom"/>
</dbReference>
<feature type="domain" description="DRBM" evidence="9">
    <location>
        <begin position="234"/>
        <end position="304"/>
    </location>
</feature>
<dbReference type="Gene3D" id="3.30.160.20">
    <property type="match status" value="1"/>
</dbReference>
<dbReference type="Proteomes" id="UP000274922">
    <property type="component" value="Unassembled WGS sequence"/>
</dbReference>
<evidence type="ECO:0000256" key="1">
    <source>
        <dbReference type="ARBA" id="ARBA00004173"/>
    </source>
</evidence>
<accession>A0A4P9WZR7</accession>
<dbReference type="InterPro" id="IPR044444">
    <property type="entry name" value="Ribosomal_mL44_DSRM_metazoa"/>
</dbReference>
<sequence>MRASAVTPFTPLVRRSATATAAAAAAAAAAARPCLVRAAPSRGVAFVAPVVERPIPLDAITTKVRAQPRPPTHAEQQAHLAALIERLGVRWADPTLLEAALTHASATTTAAPRLQVLGERALTYYVTEHVLQTYPKLPADAVRNVVEALAGPRALYDIAAQFGVPSTMRWQGAGQAARAAARRASGERAAAARVLQGIVGAVHVDQGAAAAQQFIATHVLSRHVDLEAHLALAFPKATLARLCAHNQLPRPIARLLKETGRHSHRPVFVVGMYAGTEQIGEGWGTSLAMAETRAAKDALRLYYTNPAVKTVAVTAADEEEAATTFVAEA</sequence>
<evidence type="ECO:0000256" key="3">
    <source>
        <dbReference type="ARBA" id="ARBA00022980"/>
    </source>
</evidence>
<dbReference type="SMART" id="SM00358">
    <property type="entry name" value="DSRM"/>
    <property type="match status" value="1"/>
</dbReference>
<dbReference type="Pfam" id="PF14622">
    <property type="entry name" value="Ribonucleas_3_3"/>
    <property type="match status" value="1"/>
</dbReference>